<dbReference type="GO" id="GO:0005324">
    <property type="term" value="F:long-chain fatty acid transmembrane transporter activity"/>
    <property type="evidence" value="ECO:0007669"/>
    <property type="project" value="TreeGrafter"/>
</dbReference>
<dbReference type="GO" id="GO:0140359">
    <property type="term" value="F:ABC-type transporter activity"/>
    <property type="evidence" value="ECO:0007669"/>
    <property type="project" value="InterPro"/>
</dbReference>
<dbReference type="AlphaFoldDB" id="A0A2G9ULC4"/>
<dbReference type="Pfam" id="PF00005">
    <property type="entry name" value="ABC_tran"/>
    <property type="match status" value="1"/>
</dbReference>
<dbReference type="OrthoDB" id="422637at2759"/>
<dbReference type="GO" id="GO:0007031">
    <property type="term" value="P:peroxisome organization"/>
    <property type="evidence" value="ECO:0007669"/>
    <property type="project" value="TreeGrafter"/>
</dbReference>
<dbReference type="PROSITE" id="PS50893">
    <property type="entry name" value="ABC_TRANSPORTER_2"/>
    <property type="match status" value="1"/>
</dbReference>
<evidence type="ECO:0000313" key="9">
    <source>
        <dbReference type="Proteomes" id="UP000230423"/>
    </source>
</evidence>
<dbReference type="GO" id="GO:0016887">
    <property type="term" value="F:ATP hydrolysis activity"/>
    <property type="evidence" value="ECO:0007669"/>
    <property type="project" value="InterPro"/>
</dbReference>
<sequence>MTQDIEKTTQVLACDLLAPVITAPFIIIYYSYLTWISQRHMEVRSNVESIAFYQSGLIENIMTNQKLKALLKVKRKLVEWRFVLGVVTNMFDYFGGTLSYLIIGIPIFMTHAYDSLSGTEINGMVSMNAFFYLYLIYSFTNLITLSEKLGDLGGVTHRVIELVEELRRLHSDCLETDRPPSTVPSSVVVIGTDDEEKTVTNRTVSFLIPSVQYEVVVVAQYVPTSANKVVTSDFSTIEELHGKQLSLERDCDDEEEAQFLLGNKSDRDEEWPDDGVAMTIDSATLAPPTDAQNTIIANLSVQLIQGQNVLITGDSGCGKTSLLRMFAGLWNNVSGKVDRHWRVRPQNLLFVPQKAYFPSGGVTLRQQLVYPLKALPVEKDLTRLTQILEWVKMEHLMERCQGFDAPVDWDWNEALSPGELQRLSLARVFYTKPRIAFLDEATSAIGFELEMQLYRKLQEVKCFIISFF</sequence>
<keyword evidence="8" id="KW-0547">Nucleotide-binding</keyword>
<proteinExistence type="inferred from homology"/>
<keyword evidence="5 6" id="KW-0472">Membrane</keyword>
<evidence type="ECO:0000313" key="8">
    <source>
        <dbReference type="EMBL" id="PIO70532.1"/>
    </source>
</evidence>
<organism evidence="8 9">
    <name type="scientific">Teladorsagia circumcincta</name>
    <name type="common">Brown stomach worm</name>
    <name type="synonym">Ostertagia circumcincta</name>
    <dbReference type="NCBI Taxonomy" id="45464"/>
    <lineage>
        <taxon>Eukaryota</taxon>
        <taxon>Metazoa</taxon>
        <taxon>Ecdysozoa</taxon>
        <taxon>Nematoda</taxon>
        <taxon>Chromadorea</taxon>
        <taxon>Rhabditida</taxon>
        <taxon>Rhabditina</taxon>
        <taxon>Rhabditomorpha</taxon>
        <taxon>Strongyloidea</taxon>
        <taxon>Trichostrongylidae</taxon>
        <taxon>Teladorsagia</taxon>
    </lineage>
</organism>
<dbReference type="InterPro" id="IPR011527">
    <property type="entry name" value="ABC1_TM_dom"/>
</dbReference>
<dbReference type="Proteomes" id="UP000230423">
    <property type="component" value="Unassembled WGS sequence"/>
</dbReference>
<dbReference type="Gene3D" id="3.40.50.300">
    <property type="entry name" value="P-loop containing nucleotide triphosphate hydrolases"/>
    <property type="match status" value="1"/>
</dbReference>
<keyword evidence="8" id="KW-0067">ATP-binding</keyword>
<evidence type="ECO:0000256" key="3">
    <source>
        <dbReference type="ARBA" id="ARBA00022692"/>
    </source>
</evidence>
<name>A0A2G9ULC4_TELCI</name>
<dbReference type="InterPro" id="IPR017871">
    <property type="entry name" value="ABC_transporter-like_CS"/>
</dbReference>
<evidence type="ECO:0000256" key="5">
    <source>
        <dbReference type="ARBA" id="ARBA00023136"/>
    </source>
</evidence>
<dbReference type="PANTHER" id="PTHR11384">
    <property type="entry name" value="ATP-BINDING CASSETTE, SUB-FAMILY D MEMBER"/>
    <property type="match status" value="1"/>
</dbReference>
<comment type="similarity">
    <text evidence="1">Belongs to the ABC transporter superfamily. ABCD family. Peroxisomal fatty acyl CoA transporter (TC 3.A.1.203) subfamily.</text>
</comment>
<accession>A0A2G9ULC4</accession>
<dbReference type="PANTHER" id="PTHR11384:SF59">
    <property type="entry name" value="LYSOSOMAL COBALAMIN TRANSPORTER ABCD4"/>
    <property type="match status" value="1"/>
</dbReference>
<dbReference type="SUPFAM" id="SSF52540">
    <property type="entry name" value="P-loop containing nucleoside triphosphate hydrolases"/>
    <property type="match status" value="1"/>
</dbReference>
<keyword evidence="9" id="KW-1185">Reference proteome</keyword>
<evidence type="ECO:0000259" key="7">
    <source>
        <dbReference type="PROSITE" id="PS50893"/>
    </source>
</evidence>
<dbReference type="CDD" id="cd03223">
    <property type="entry name" value="ABCD_peroxisomal_ALDP"/>
    <property type="match status" value="1"/>
</dbReference>
<feature type="transmembrane region" description="Helical" evidence="6">
    <location>
        <begin position="82"/>
        <end position="109"/>
    </location>
</feature>
<dbReference type="GO" id="GO:0005524">
    <property type="term" value="F:ATP binding"/>
    <property type="evidence" value="ECO:0007669"/>
    <property type="project" value="UniProtKB-KW"/>
</dbReference>
<dbReference type="InterPro" id="IPR050835">
    <property type="entry name" value="ABC_transporter_sub-D"/>
</dbReference>
<dbReference type="GO" id="GO:0005778">
    <property type="term" value="C:peroxisomal membrane"/>
    <property type="evidence" value="ECO:0007669"/>
    <property type="project" value="TreeGrafter"/>
</dbReference>
<protein>
    <submittedName>
        <fullName evidence="8">ABC transporter, ATP-binding protein</fullName>
    </submittedName>
</protein>
<dbReference type="PROSITE" id="PS00211">
    <property type="entry name" value="ABC_TRANSPORTER_1"/>
    <property type="match status" value="1"/>
</dbReference>
<gene>
    <name evidence="8" type="ORF">TELCIR_07614</name>
</gene>
<dbReference type="GO" id="GO:0006635">
    <property type="term" value="P:fatty acid beta-oxidation"/>
    <property type="evidence" value="ECO:0007669"/>
    <property type="project" value="TreeGrafter"/>
</dbReference>
<feature type="domain" description="ABC transporter" evidence="7">
    <location>
        <begin position="278"/>
        <end position="468"/>
    </location>
</feature>
<dbReference type="Pfam" id="PF06472">
    <property type="entry name" value="ABC_membrane_2"/>
    <property type="match status" value="1"/>
</dbReference>
<evidence type="ECO:0000256" key="6">
    <source>
        <dbReference type="SAM" id="Phobius"/>
    </source>
</evidence>
<evidence type="ECO:0000256" key="4">
    <source>
        <dbReference type="ARBA" id="ARBA00022989"/>
    </source>
</evidence>
<reference evidence="8 9" key="1">
    <citation type="submission" date="2015-09" db="EMBL/GenBank/DDBJ databases">
        <title>Draft genome of the parasitic nematode Teladorsagia circumcincta isolate WARC Sus (inbred).</title>
        <authorList>
            <person name="Mitreva M."/>
        </authorList>
    </citation>
    <scope>NUCLEOTIDE SEQUENCE [LARGE SCALE GENOMIC DNA]</scope>
    <source>
        <strain evidence="8 9">S</strain>
    </source>
</reference>
<feature type="transmembrane region" description="Helical" evidence="6">
    <location>
        <begin position="16"/>
        <end position="35"/>
    </location>
</feature>
<evidence type="ECO:0000256" key="2">
    <source>
        <dbReference type="ARBA" id="ARBA00022448"/>
    </source>
</evidence>
<keyword evidence="2" id="KW-0813">Transport</keyword>
<dbReference type="InterPro" id="IPR027417">
    <property type="entry name" value="P-loop_NTPase"/>
</dbReference>
<dbReference type="InterPro" id="IPR003439">
    <property type="entry name" value="ABC_transporter-like_ATP-bd"/>
</dbReference>
<dbReference type="GO" id="GO:0015910">
    <property type="term" value="P:long-chain fatty acid import into peroxisome"/>
    <property type="evidence" value="ECO:0007669"/>
    <property type="project" value="TreeGrafter"/>
</dbReference>
<dbReference type="GO" id="GO:0042760">
    <property type="term" value="P:very long-chain fatty acid catabolic process"/>
    <property type="evidence" value="ECO:0007669"/>
    <property type="project" value="TreeGrafter"/>
</dbReference>
<dbReference type="EMBL" id="KZ346243">
    <property type="protein sequence ID" value="PIO70532.1"/>
    <property type="molecule type" value="Genomic_DNA"/>
</dbReference>
<evidence type="ECO:0000256" key="1">
    <source>
        <dbReference type="ARBA" id="ARBA00008575"/>
    </source>
</evidence>
<keyword evidence="3 6" id="KW-0812">Transmembrane</keyword>
<keyword evidence="4 6" id="KW-1133">Transmembrane helix</keyword>